<accession>A0ABN7NRC1</accession>
<dbReference type="Proteomes" id="UP001153148">
    <property type="component" value="Unassembled WGS sequence"/>
</dbReference>
<proteinExistence type="predicted"/>
<sequence>MPCRDVVKTVIGVERLHTKRSELLLAHLSFDTEQIYVKKHMTSDGRKKVVERYDCSGAGDVDTSIVVQANNDGNIVGVSGRLLKSNKDDTSEIVNFVSRVIRPNSLNNATRLSSVVIQCSSFVLSYTAEDREIKVRISLGYDVTNIPSEWTNPSGQFHIGIVNCYDLYPAKLRERIEKYRKENLWDPGFKKVFADTMRKLQVSARDTII</sequence>
<dbReference type="EMBL" id="CAJPIN010006407">
    <property type="protein sequence ID" value="CAG2057979.1"/>
    <property type="molecule type" value="Genomic_DNA"/>
</dbReference>
<evidence type="ECO:0000313" key="1">
    <source>
        <dbReference type="EMBL" id="CAG2057979.1"/>
    </source>
</evidence>
<keyword evidence="2" id="KW-1185">Reference proteome</keyword>
<name>A0ABN7NRC1_TIMPD</name>
<reference evidence="1" key="1">
    <citation type="submission" date="2021-03" db="EMBL/GenBank/DDBJ databases">
        <authorList>
            <person name="Tran Van P."/>
        </authorList>
    </citation>
    <scope>NUCLEOTIDE SEQUENCE</scope>
</reference>
<protein>
    <submittedName>
        <fullName evidence="1">Uncharacterized protein</fullName>
    </submittedName>
</protein>
<evidence type="ECO:0000313" key="2">
    <source>
        <dbReference type="Proteomes" id="UP001153148"/>
    </source>
</evidence>
<organism evidence="1 2">
    <name type="scientific">Timema podura</name>
    <name type="common">Walking stick</name>
    <dbReference type="NCBI Taxonomy" id="61482"/>
    <lineage>
        <taxon>Eukaryota</taxon>
        <taxon>Metazoa</taxon>
        <taxon>Ecdysozoa</taxon>
        <taxon>Arthropoda</taxon>
        <taxon>Hexapoda</taxon>
        <taxon>Insecta</taxon>
        <taxon>Pterygota</taxon>
        <taxon>Neoptera</taxon>
        <taxon>Polyneoptera</taxon>
        <taxon>Phasmatodea</taxon>
        <taxon>Timematodea</taxon>
        <taxon>Timematoidea</taxon>
        <taxon>Timematidae</taxon>
        <taxon>Timema</taxon>
    </lineage>
</organism>
<comment type="caution">
    <text evidence="1">The sequence shown here is derived from an EMBL/GenBank/DDBJ whole genome shotgun (WGS) entry which is preliminary data.</text>
</comment>
<gene>
    <name evidence="1" type="ORF">TPAB3V08_LOCUS4954</name>
</gene>